<dbReference type="PROSITE" id="PS00108">
    <property type="entry name" value="PROTEIN_KINASE_ST"/>
    <property type="match status" value="1"/>
</dbReference>
<feature type="non-terminal residue" evidence="7">
    <location>
        <position position="175"/>
    </location>
</feature>
<dbReference type="GO" id="GO:0004672">
    <property type="term" value="F:protein kinase activity"/>
    <property type="evidence" value="ECO:0007669"/>
    <property type="project" value="InterPro"/>
</dbReference>
<reference evidence="8" key="1">
    <citation type="journal article" date="2018" name="Nat. Microbiol.">
        <title>Leveraging single-cell genomics to expand the fungal tree of life.</title>
        <authorList>
            <person name="Ahrendt S.R."/>
            <person name="Quandt C.A."/>
            <person name="Ciobanu D."/>
            <person name="Clum A."/>
            <person name="Salamov A."/>
            <person name="Andreopoulos B."/>
            <person name="Cheng J.F."/>
            <person name="Woyke T."/>
            <person name="Pelin A."/>
            <person name="Henrissat B."/>
            <person name="Reynolds N.K."/>
            <person name="Benny G.L."/>
            <person name="Smith M.E."/>
            <person name="James T.Y."/>
            <person name="Grigoriev I.V."/>
        </authorList>
    </citation>
    <scope>NUCLEOTIDE SEQUENCE [LARGE SCALE GENOMIC DNA]</scope>
    <source>
        <strain evidence="8">ATCC 52028</strain>
    </source>
</reference>
<dbReference type="GO" id="GO:0005524">
    <property type="term" value="F:ATP binding"/>
    <property type="evidence" value="ECO:0007669"/>
    <property type="project" value="UniProtKB-KW"/>
</dbReference>
<dbReference type="Proteomes" id="UP000274922">
    <property type="component" value="Unassembled WGS sequence"/>
</dbReference>
<feature type="non-terminal residue" evidence="7">
    <location>
        <position position="1"/>
    </location>
</feature>
<dbReference type="AlphaFoldDB" id="A0A4P9X9Q8"/>
<evidence type="ECO:0000313" key="8">
    <source>
        <dbReference type="Proteomes" id="UP000274922"/>
    </source>
</evidence>
<dbReference type="InterPro" id="IPR000719">
    <property type="entry name" value="Prot_kinase_dom"/>
</dbReference>
<feature type="domain" description="Protein kinase" evidence="6">
    <location>
        <begin position="1"/>
        <end position="172"/>
    </location>
</feature>
<dbReference type="SUPFAM" id="SSF56112">
    <property type="entry name" value="Protein kinase-like (PK-like)"/>
    <property type="match status" value="1"/>
</dbReference>
<dbReference type="GO" id="GO:0005737">
    <property type="term" value="C:cytoplasm"/>
    <property type="evidence" value="ECO:0007669"/>
    <property type="project" value="TreeGrafter"/>
</dbReference>
<dbReference type="Pfam" id="PF00069">
    <property type="entry name" value="Pkinase"/>
    <property type="match status" value="1"/>
</dbReference>
<name>A0A4P9X9Q8_9FUNG</name>
<evidence type="ECO:0000256" key="1">
    <source>
        <dbReference type="ARBA" id="ARBA00022679"/>
    </source>
</evidence>
<dbReference type="OrthoDB" id="5337378at2759"/>
<evidence type="ECO:0000313" key="7">
    <source>
        <dbReference type="EMBL" id="RKP01751.1"/>
    </source>
</evidence>
<evidence type="ECO:0000256" key="3">
    <source>
        <dbReference type="ARBA" id="ARBA00022777"/>
    </source>
</evidence>
<keyword evidence="4" id="KW-0067">ATP-binding</keyword>
<proteinExistence type="inferred from homology"/>
<gene>
    <name evidence="7" type="ORF">CXG81DRAFT_3087</name>
</gene>
<accession>A0A4P9X9Q8</accession>
<dbReference type="InterPro" id="IPR011009">
    <property type="entry name" value="Kinase-like_dom_sf"/>
</dbReference>
<evidence type="ECO:0000256" key="4">
    <source>
        <dbReference type="ARBA" id="ARBA00022840"/>
    </source>
</evidence>
<keyword evidence="2" id="KW-0547">Nucleotide-binding</keyword>
<dbReference type="PANTHER" id="PTHR11042">
    <property type="entry name" value="EUKARYOTIC TRANSLATION INITIATION FACTOR 2-ALPHA KINASE EIF2-ALPHA KINASE -RELATED"/>
    <property type="match status" value="1"/>
</dbReference>
<evidence type="ECO:0000256" key="5">
    <source>
        <dbReference type="ARBA" id="ARBA00037982"/>
    </source>
</evidence>
<dbReference type="InterPro" id="IPR050339">
    <property type="entry name" value="CC_SR_Kinase"/>
</dbReference>
<dbReference type="InterPro" id="IPR008271">
    <property type="entry name" value="Ser/Thr_kinase_AS"/>
</dbReference>
<keyword evidence="8" id="KW-1185">Reference proteome</keyword>
<dbReference type="SMART" id="SM00220">
    <property type="entry name" value="S_TKc"/>
    <property type="match status" value="1"/>
</dbReference>
<sequence>ELCSGGSLAQYLEEQDAGVPELTVWTTLTELTATLAGLHALGVVHLDLKPANVFITGDGALKLGDFGLARFLDRPSHSDVEGDRRYMAPELLEGRVSFAADIFSLGLMALEMAANVELPENGPAWTQLRHHGLESVSLKDVSQPLVDLIRSMIHPDPAFRPQARDILRHPLIATV</sequence>
<comment type="similarity">
    <text evidence="5">Belongs to the protein kinase superfamily. Ser/Thr protein kinase family. GCN2 subfamily.</text>
</comment>
<evidence type="ECO:0000256" key="2">
    <source>
        <dbReference type="ARBA" id="ARBA00022741"/>
    </source>
</evidence>
<dbReference type="GO" id="GO:0005634">
    <property type="term" value="C:nucleus"/>
    <property type="evidence" value="ECO:0007669"/>
    <property type="project" value="TreeGrafter"/>
</dbReference>
<protein>
    <recommendedName>
        <fullName evidence="6">Protein kinase domain-containing protein</fullName>
    </recommendedName>
</protein>
<dbReference type="STRING" id="1555241.A0A4P9X9Q8"/>
<dbReference type="Gene3D" id="1.10.510.10">
    <property type="entry name" value="Transferase(Phosphotransferase) domain 1"/>
    <property type="match status" value="1"/>
</dbReference>
<dbReference type="EMBL" id="ML014162">
    <property type="protein sequence ID" value="RKP01751.1"/>
    <property type="molecule type" value="Genomic_DNA"/>
</dbReference>
<organism evidence="7 8">
    <name type="scientific">Caulochytrium protostelioides</name>
    <dbReference type="NCBI Taxonomy" id="1555241"/>
    <lineage>
        <taxon>Eukaryota</taxon>
        <taxon>Fungi</taxon>
        <taxon>Fungi incertae sedis</taxon>
        <taxon>Chytridiomycota</taxon>
        <taxon>Chytridiomycota incertae sedis</taxon>
        <taxon>Chytridiomycetes</taxon>
        <taxon>Caulochytriales</taxon>
        <taxon>Caulochytriaceae</taxon>
        <taxon>Caulochytrium</taxon>
    </lineage>
</organism>
<dbReference type="PROSITE" id="PS50011">
    <property type="entry name" value="PROTEIN_KINASE_DOM"/>
    <property type="match status" value="1"/>
</dbReference>
<keyword evidence="1" id="KW-0808">Transferase</keyword>
<keyword evidence="3" id="KW-0418">Kinase</keyword>
<evidence type="ECO:0000259" key="6">
    <source>
        <dbReference type="PROSITE" id="PS50011"/>
    </source>
</evidence>